<dbReference type="RefSeq" id="WP_092940122.1">
    <property type="nucleotide sequence ID" value="NZ_FONX01000009.1"/>
</dbReference>
<sequence>MQEPSPPDDVAAPACAESPGHAAPDDLTAQLAAWHAQGGHRLEPVRFALVEALARRAAGHQGAVRQVLDARLQTLAADLRVRLAGRLATEAARAEAEPAISLRGRLGQLADRLAGVAEPIAAASGPQGAAPAPAAAAPASSGRGARSSARQRAAAAASDVPAITVLESPPQVLPSMAGSGSAGPASLELAAVRRFRGTWSRLSAEERLRQTLAQVPPQAGPLNALHLLHRALVGMHGISPEYLQHFVAQVDALLWLEQVQAASLPSSSIARAKVRGKAVVRKR</sequence>
<protein>
    <recommendedName>
        <fullName evidence="4">DUF2894 domain-containing protein</fullName>
    </recommendedName>
</protein>
<accession>A0A1I2F3Z4</accession>
<evidence type="ECO:0000256" key="1">
    <source>
        <dbReference type="SAM" id="MobiDB-lite"/>
    </source>
</evidence>
<feature type="region of interest" description="Disordered" evidence="1">
    <location>
        <begin position="1"/>
        <end position="24"/>
    </location>
</feature>
<reference evidence="3" key="1">
    <citation type="submission" date="2016-10" db="EMBL/GenBank/DDBJ databases">
        <authorList>
            <person name="Varghese N."/>
            <person name="Submissions S."/>
        </authorList>
    </citation>
    <scope>NUCLEOTIDE SEQUENCE [LARGE SCALE GENOMIC DNA]</scope>
    <source>
        <strain evidence="3">DSM 27981</strain>
    </source>
</reference>
<organism evidence="2 3">
    <name type="scientific">Paracidovorax wautersii</name>
    <dbReference type="NCBI Taxonomy" id="1177982"/>
    <lineage>
        <taxon>Bacteria</taxon>
        <taxon>Pseudomonadati</taxon>
        <taxon>Pseudomonadota</taxon>
        <taxon>Betaproteobacteria</taxon>
        <taxon>Burkholderiales</taxon>
        <taxon>Comamonadaceae</taxon>
        <taxon>Paracidovorax</taxon>
    </lineage>
</organism>
<evidence type="ECO:0000313" key="3">
    <source>
        <dbReference type="Proteomes" id="UP000199119"/>
    </source>
</evidence>
<dbReference type="Proteomes" id="UP000199119">
    <property type="component" value="Unassembled WGS sequence"/>
</dbReference>
<dbReference type="Pfam" id="PF11445">
    <property type="entry name" value="DUF2894"/>
    <property type="match status" value="1"/>
</dbReference>
<gene>
    <name evidence="2" type="ORF">SAMN04489711_109116</name>
</gene>
<dbReference type="InterPro" id="IPR021549">
    <property type="entry name" value="DUF2894"/>
</dbReference>
<dbReference type="OrthoDB" id="6025757at2"/>
<dbReference type="AlphaFoldDB" id="A0A1I2F3Z4"/>
<evidence type="ECO:0000313" key="2">
    <source>
        <dbReference type="EMBL" id="SFE99905.1"/>
    </source>
</evidence>
<feature type="region of interest" description="Disordered" evidence="1">
    <location>
        <begin position="123"/>
        <end position="153"/>
    </location>
</feature>
<dbReference type="STRING" id="1177982.SAMN04489711_109116"/>
<dbReference type="EMBL" id="FONX01000009">
    <property type="protein sequence ID" value="SFE99905.1"/>
    <property type="molecule type" value="Genomic_DNA"/>
</dbReference>
<evidence type="ECO:0008006" key="4">
    <source>
        <dbReference type="Google" id="ProtNLM"/>
    </source>
</evidence>
<proteinExistence type="predicted"/>
<keyword evidence="3" id="KW-1185">Reference proteome</keyword>
<name>A0A1I2F3Z4_9BURK</name>